<evidence type="ECO:0000256" key="1">
    <source>
        <dbReference type="SAM" id="Phobius"/>
    </source>
</evidence>
<name>A0ABW7MQA8_9FLAO</name>
<dbReference type="RefSeq" id="WP_395438042.1">
    <property type="nucleotide sequence ID" value="NZ_JBAWKC010000002.1"/>
</dbReference>
<comment type="caution">
    <text evidence="2">The sequence shown here is derived from an EMBL/GenBank/DDBJ whole genome shotgun (WGS) entry which is preliminary data.</text>
</comment>
<keyword evidence="1" id="KW-0472">Membrane</keyword>
<accession>A0ABW7MQA8</accession>
<protein>
    <submittedName>
        <fullName evidence="2">DUF6090 family protein</fullName>
    </submittedName>
</protein>
<sequence length="260" mass="30607">MIKFFRKIRQNLLMENKTGKYLKYAIGEIVLVVIGILIALQINNWNENRKAANEEVNILNALYSDFKVSKERIEETIKIQSKVLNYSQILIRIHERQNISEYQYFDTHLDSLSNLIGYGTAWYRAEPVTGAYNSLISAGKIDLIKNKDLRQLLAQFIADFESGFEDQETSMQFLAKLNNETDHFILKIADNKTRKRYNYNSRKNDSLQISESFFKNDSYFGNLFLKSNDERHRLERQKQMLEQVNSILNIIRQELENKLS</sequence>
<keyword evidence="1" id="KW-1133">Transmembrane helix</keyword>
<dbReference type="EMBL" id="JBAWKC010000002">
    <property type="protein sequence ID" value="MFH6768794.1"/>
    <property type="molecule type" value="Genomic_DNA"/>
</dbReference>
<dbReference type="Proteomes" id="UP001610104">
    <property type="component" value="Unassembled WGS sequence"/>
</dbReference>
<dbReference type="Pfam" id="PF19578">
    <property type="entry name" value="DUF6090"/>
    <property type="match status" value="1"/>
</dbReference>
<keyword evidence="3" id="KW-1185">Reference proteome</keyword>
<proteinExistence type="predicted"/>
<gene>
    <name evidence="2" type="ORF">V8G56_08610</name>
</gene>
<evidence type="ECO:0000313" key="3">
    <source>
        <dbReference type="Proteomes" id="UP001610104"/>
    </source>
</evidence>
<keyword evidence="1" id="KW-0812">Transmembrane</keyword>
<reference evidence="2 3" key="1">
    <citation type="submission" date="2024-02" db="EMBL/GenBank/DDBJ databases">
        <title>A Gaetbulibacter species isolated from tidal flats and genomic insights of their niches.</title>
        <authorList>
            <person name="Ye Y."/>
        </authorList>
    </citation>
    <scope>NUCLEOTIDE SEQUENCE [LARGE SCALE GENOMIC DNA]</scope>
    <source>
        <strain evidence="2 3">KEM-8</strain>
    </source>
</reference>
<organism evidence="2 3">
    <name type="scientific">Gaetbulibacter aquiaggeris</name>
    <dbReference type="NCBI Taxonomy" id="1735373"/>
    <lineage>
        <taxon>Bacteria</taxon>
        <taxon>Pseudomonadati</taxon>
        <taxon>Bacteroidota</taxon>
        <taxon>Flavobacteriia</taxon>
        <taxon>Flavobacteriales</taxon>
        <taxon>Flavobacteriaceae</taxon>
        <taxon>Gaetbulibacter</taxon>
    </lineage>
</organism>
<dbReference type="InterPro" id="IPR045749">
    <property type="entry name" value="DUF6090"/>
</dbReference>
<evidence type="ECO:0000313" key="2">
    <source>
        <dbReference type="EMBL" id="MFH6768794.1"/>
    </source>
</evidence>
<feature type="transmembrane region" description="Helical" evidence="1">
    <location>
        <begin position="21"/>
        <end position="40"/>
    </location>
</feature>